<reference evidence="1 2" key="1">
    <citation type="submission" date="2023-06" db="EMBL/GenBank/DDBJ databases">
        <authorList>
            <person name="Feng G."/>
            <person name="Li J."/>
            <person name="Zhu H."/>
        </authorList>
    </citation>
    <scope>NUCLEOTIDE SEQUENCE [LARGE SCALE GENOMIC DNA]</scope>
    <source>
        <strain evidence="1 2">RHCKG23</strain>
    </source>
</reference>
<evidence type="ECO:0000313" key="2">
    <source>
        <dbReference type="Proteomes" id="UP001237823"/>
    </source>
</evidence>
<protein>
    <submittedName>
        <fullName evidence="1">Uncharacterized protein</fullName>
    </submittedName>
</protein>
<evidence type="ECO:0000313" key="1">
    <source>
        <dbReference type="EMBL" id="MDM7886688.1"/>
    </source>
</evidence>
<comment type="caution">
    <text evidence="1">The sequence shown here is derived from an EMBL/GenBank/DDBJ whole genome shotgun (WGS) entry which is preliminary data.</text>
</comment>
<proteinExistence type="predicted"/>
<dbReference type="EMBL" id="JAUCML010000015">
    <property type="protein sequence ID" value="MDM7886688.1"/>
    <property type="molecule type" value="Genomic_DNA"/>
</dbReference>
<organism evidence="1 2">
    <name type="scientific">Curtobacterium citri</name>
    <dbReference type="NCBI Taxonomy" id="3055139"/>
    <lineage>
        <taxon>Bacteria</taxon>
        <taxon>Bacillati</taxon>
        <taxon>Actinomycetota</taxon>
        <taxon>Actinomycetes</taxon>
        <taxon>Micrococcales</taxon>
        <taxon>Microbacteriaceae</taxon>
        <taxon>Curtobacterium</taxon>
    </lineage>
</organism>
<keyword evidence="2" id="KW-1185">Reference proteome</keyword>
<gene>
    <name evidence="1" type="ORF">QUG92_16385</name>
</gene>
<dbReference type="Proteomes" id="UP001237823">
    <property type="component" value="Unassembled WGS sequence"/>
</dbReference>
<dbReference type="RefSeq" id="WP_069712697.1">
    <property type="nucleotide sequence ID" value="NZ_JAUCML010000015.1"/>
</dbReference>
<accession>A0ABT7TAS9</accession>
<sequence length="59" mass="6743">MRDRHDLAALRQDPTEWHRRGMTAPAELDRMISERLGAQFSSTARSAFEPSYADFFTAA</sequence>
<name>A0ABT7TAS9_9MICO</name>